<accession>A0A2Z6QSK4</accession>
<proteinExistence type="predicted"/>
<evidence type="ECO:0000313" key="1">
    <source>
        <dbReference type="EMBL" id="GBB88839.1"/>
    </source>
</evidence>
<protein>
    <recommendedName>
        <fullName evidence="3">DUF659 domain-containing protein</fullName>
    </recommendedName>
</protein>
<comment type="caution">
    <text evidence="1">The sequence shown here is derived from an EMBL/GenBank/DDBJ whole genome shotgun (WGS) entry which is preliminary data.</text>
</comment>
<dbReference type="AlphaFoldDB" id="A0A2Z6QSK4"/>
<keyword evidence="2" id="KW-1185">Reference proteome</keyword>
<reference evidence="1 2" key="1">
    <citation type="submission" date="2017-11" db="EMBL/GenBank/DDBJ databases">
        <title>The genome of Rhizophagus clarus HR1 reveals common genetic basis of auxotrophy among arbuscular mycorrhizal fungi.</title>
        <authorList>
            <person name="Kobayashi Y."/>
        </authorList>
    </citation>
    <scope>NUCLEOTIDE SEQUENCE [LARGE SCALE GENOMIC DNA]</scope>
    <source>
        <strain evidence="1 2">HR1</strain>
    </source>
</reference>
<evidence type="ECO:0008006" key="3">
    <source>
        <dbReference type="Google" id="ProtNLM"/>
    </source>
</evidence>
<dbReference type="Proteomes" id="UP000247702">
    <property type="component" value="Unassembled WGS sequence"/>
</dbReference>
<organism evidence="1 2">
    <name type="scientific">Rhizophagus clarus</name>
    <dbReference type="NCBI Taxonomy" id="94130"/>
    <lineage>
        <taxon>Eukaryota</taxon>
        <taxon>Fungi</taxon>
        <taxon>Fungi incertae sedis</taxon>
        <taxon>Mucoromycota</taxon>
        <taxon>Glomeromycotina</taxon>
        <taxon>Glomeromycetes</taxon>
        <taxon>Glomerales</taxon>
        <taxon>Glomeraceae</taxon>
        <taxon>Rhizophagus</taxon>
    </lineage>
</organism>
<name>A0A2Z6QSK4_9GLOM</name>
<dbReference type="EMBL" id="BEXD01000608">
    <property type="protein sequence ID" value="GBB88839.1"/>
    <property type="molecule type" value="Genomic_DNA"/>
</dbReference>
<gene>
    <name evidence="1" type="ORF">RclHR1_15450004</name>
</gene>
<dbReference type="STRING" id="94130.A0A2Z6QSK4"/>
<sequence>MPTLSDLLNNYIIKTKERLNQSNLKTYYKCCIDVLGEEEDKKIYFPNKTNRIVLHLKKCTHFFAATTPETRDEYFHFSCGWALHWVNNPEVRELFEFLNPFLKLPDHKTLGGPILNDAISKGDNTMKIALKEDPVGITLTPFVWKAADISAERETHHGIMEKTEVMIADLEKKGINICAIVTDSAYVTAR</sequence>
<evidence type="ECO:0000313" key="2">
    <source>
        <dbReference type="Proteomes" id="UP000247702"/>
    </source>
</evidence>